<dbReference type="EMBL" id="BPVZ01000127">
    <property type="protein sequence ID" value="GKV38196.1"/>
    <property type="molecule type" value="Genomic_DNA"/>
</dbReference>
<feature type="region of interest" description="Disordered" evidence="1">
    <location>
        <begin position="75"/>
        <end position="104"/>
    </location>
</feature>
<dbReference type="Proteomes" id="UP001054252">
    <property type="component" value="Unassembled WGS sequence"/>
</dbReference>
<organism evidence="2 3">
    <name type="scientific">Rubroshorea leprosula</name>
    <dbReference type="NCBI Taxonomy" id="152421"/>
    <lineage>
        <taxon>Eukaryota</taxon>
        <taxon>Viridiplantae</taxon>
        <taxon>Streptophyta</taxon>
        <taxon>Embryophyta</taxon>
        <taxon>Tracheophyta</taxon>
        <taxon>Spermatophyta</taxon>
        <taxon>Magnoliopsida</taxon>
        <taxon>eudicotyledons</taxon>
        <taxon>Gunneridae</taxon>
        <taxon>Pentapetalae</taxon>
        <taxon>rosids</taxon>
        <taxon>malvids</taxon>
        <taxon>Malvales</taxon>
        <taxon>Dipterocarpaceae</taxon>
        <taxon>Rubroshorea</taxon>
    </lineage>
</organism>
<evidence type="ECO:0000313" key="3">
    <source>
        <dbReference type="Proteomes" id="UP001054252"/>
    </source>
</evidence>
<reference evidence="2 3" key="1">
    <citation type="journal article" date="2021" name="Commun. Biol.">
        <title>The genome of Shorea leprosula (Dipterocarpaceae) highlights the ecological relevance of drought in aseasonal tropical rainforests.</title>
        <authorList>
            <person name="Ng K.K.S."/>
            <person name="Kobayashi M.J."/>
            <person name="Fawcett J.A."/>
            <person name="Hatakeyama M."/>
            <person name="Paape T."/>
            <person name="Ng C.H."/>
            <person name="Ang C.C."/>
            <person name="Tnah L.H."/>
            <person name="Lee C.T."/>
            <person name="Nishiyama T."/>
            <person name="Sese J."/>
            <person name="O'Brien M.J."/>
            <person name="Copetti D."/>
            <person name="Mohd Noor M.I."/>
            <person name="Ong R.C."/>
            <person name="Putra M."/>
            <person name="Sireger I.Z."/>
            <person name="Indrioko S."/>
            <person name="Kosugi Y."/>
            <person name="Izuno A."/>
            <person name="Isagi Y."/>
            <person name="Lee S.L."/>
            <person name="Shimizu K.K."/>
        </authorList>
    </citation>
    <scope>NUCLEOTIDE SEQUENCE [LARGE SCALE GENOMIC DNA]</scope>
    <source>
        <strain evidence="2">214</strain>
    </source>
</reference>
<gene>
    <name evidence="2" type="ORF">SLEP1_g46131</name>
</gene>
<protein>
    <submittedName>
        <fullName evidence="2">Uncharacterized protein</fullName>
    </submittedName>
</protein>
<proteinExistence type="predicted"/>
<dbReference type="AlphaFoldDB" id="A0AAV5LL98"/>
<accession>A0AAV5LL98</accession>
<name>A0AAV5LL98_9ROSI</name>
<comment type="caution">
    <text evidence="2">The sequence shown here is derived from an EMBL/GenBank/DDBJ whole genome shotgun (WGS) entry which is preliminary data.</text>
</comment>
<sequence>MKKLKRTILEIRPVFSSGKVHLDVIEGLALAEVVVIGSSEEVGLVAKAPGCEPKLLVANSRVGFLTNPARGFAPREPRLLGANPQAGFERNPSSWVRTRELGSS</sequence>
<evidence type="ECO:0000313" key="2">
    <source>
        <dbReference type="EMBL" id="GKV38196.1"/>
    </source>
</evidence>
<evidence type="ECO:0000256" key="1">
    <source>
        <dbReference type="SAM" id="MobiDB-lite"/>
    </source>
</evidence>
<keyword evidence="3" id="KW-1185">Reference proteome</keyword>